<accession>A0A841D449</accession>
<dbReference type="EMBL" id="JACHJJ010000008">
    <property type="protein sequence ID" value="MBB5963733.1"/>
    <property type="molecule type" value="Genomic_DNA"/>
</dbReference>
<evidence type="ECO:0000256" key="1">
    <source>
        <dbReference type="SAM" id="MobiDB-lite"/>
    </source>
</evidence>
<organism evidence="2 3">
    <name type="scientific">Planomonospora venezuelensis</name>
    <dbReference type="NCBI Taxonomy" id="1999"/>
    <lineage>
        <taxon>Bacteria</taxon>
        <taxon>Bacillati</taxon>
        <taxon>Actinomycetota</taxon>
        <taxon>Actinomycetes</taxon>
        <taxon>Streptosporangiales</taxon>
        <taxon>Streptosporangiaceae</taxon>
        <taxon>Planomonospora</taxon>
    </lineage>
</organism>
<reference evidence="2 3" key="1">
    <citation type="submission" date="2020-08" db="EMBL/GenBank/DDBJ databases">
        <title>Genomic Encyclopedia of Type Strains, Phase III (KMG-III): the genomes of soil and plant-associated and newly described type strains.</title>
        <authorList>
            <person name="Whitman W."/>
        </authorList>
    </citation>
    <scope>NUCLEOTIDE SEQUENCE [LARGE SCALE GENOMIC DNA]</scope>
    <source>
        <strain evidence="2 3">CECT 3303</strain>
    </source>
</reference>
<dbReference type="Proteomes" id="UP000562352">
    <property type="component" value="Unassembled WGS sequence"/>
</dbReference>
<protein>
    <submittedName>
        <fullName evidence="2">Uncharacterized protein</fullName>
    </submittedName>
</protein>
<dbReference type="AlphaFoldDB" id="A0A841D449"/>
<proteinExistence type="predicted"/>
<evidence type="ECO:0000313" key="3">
    <source>
        <dbReference type="Proteomes" id="UP000562352"/>
    </source>
</evidence>
<evidence type="ECO:0000313" key="2">
    <source>
        <dbReference type="EMBL" id="MBB5963733.1"/>
    </source>
</evidence>
<comment type="caution">
    <text evidence="2">The sequence shown here is derived from an EMBL/GenBank/DDBJ whole genome shotgun (WGS) entry which is preliminary data.</text>
</comment>
<sequence length="77" mass="7884">MRRDRGAAAPVHAVQQRGRRGYFRAIAAASGPARRWSAPLEDPGEEAEDGEAARRAGEGAGEGAAGGTLRSRAAGAL</sequence>
<keyword evidence="3" id="KW-1185">Reference proteome</keyword>
<name>A0A841D449_PLAVE</name>
<gene>
    <name evidence="2" type="ORF">FHS22_003013</name>
</gene>
<feature type="region of interest" description="Disordered" evidence="1">
    <location>
        <begin position="32"/>
        <end position="77"/>
    </location>
</feature>